<keyword evidence="1 5" id="KW-0732">Signal</keyword>
<feature type="region of interest" description="Disordered" evidence="4">
    <location>
        <begin position="215"/>
        <end position="290"/>
    </location>
</feature>
<dbReference type="InterPro" id="IPR055355">
    <property type="entry name" value="ZP-C"/>
</dbReference>
<name>A0A9J8CKL2_CYPCA</name>
<sequence>MKVLVVHIWLLLLLLYQANRSLASGQCSVPTVLCCLGLDNGCYRGCYCDEACLTIGDCCPDYNQTCFQSHSLPSSPSLPTTLPTSTSSQTSAPSPSTSLPPSTTTSTSSQTSAPSSTSPTTSSIEPLSAHSLPSSPSSPTTLPTSTSSQTTAPSSTSPTTSSVEPLSGHCSVPTVLCCLGLDNGCYRGCFCDEACLTIGDCCPDYNQTCFQSHSLPSSPSSPTTLPTSTSSQTTAPSSTSPTTSSVEPLSAHSLPSSPSSPTTLPTSTSSQTTAPSSTSPTTSSVEPLSGHCSVPTVLCCLGLDNGCYRGCFCDEACLTIGDCCPDYNQTCFQSHSQPSSPSSPLPTWSTAHSPTLPFSSTRLPVTSPPSSSPHSSTSPKFSSSIETPSVCNTCTENETCQKRGGVYGCGCLQGQLPNPEIFDALETCASSTGFISLSRCQLFESGFHPENLHLNDPSCKGTLENGRLLFYFDNEGHICGTTLTSNRTHFIYQNSIQSNPRNTDQSIITREIWMNMTFSCAYPLIQTLSMPMGVQAEGGLISEELPAGQGTYQIRMIPYHDAQFTSPYDGQVQVEVNQQMYVAVDVEGVDRNQIATVLDNCWATPVNDSDYHIRWNLIMRECQNPDDGTVEVLQNGNGTTSYFSFRMFTFSGISDRIFLHCQVHLCLVQNGRCALSCDPGYRRRRRRSLDFYHSAAITMGL</sequence>
<dbReference type="Gene3D" id="2.60.40.4100">
    <property type="entry name" value="Zona pellucida, ZP-C domain"/>
    <property type="match status" value="1"/>
</dbReference>
<keyword evidence="9" id="KW-1185">Reference proteome</keyword>
<proteinExistence type="predicted"/>
<feature type="domain" description="SMB" evidence="6">
    <location>
        <begin position="166"/>
        <end position="213"/>
    </location>
</feature>
<evidence type="ECO:0000313" key="8">
    <source>
        <dbReference type="Ensembl" id="ENSCCRP00000169958.1"/>
    </source>
</evidence>
<dbReference type="GeneTree" id="ENSGT00940000156038"/>
<dbReference type="PANTHER" id="PTHR14002:SF50">
    <property type="entry name" value="ALPHA-TECTORIN-LIKE-RELATED"/>
    <property type="match status" value="1"/>
</dbReference>
<reference evidence="8" key="1">
    <citation type="submission" date="2025-08" db="UniProtKB">
        <authorList>
            <consortium name="Ensembl"/>
        </authorList>
    </citation>
    <scope>IDENTIFICATION</scope>
</reference>
<evidence type="ECO:0000256" key="4">
    <source>
        <dbReference type="SAM" id="MobiDB-lite"/>
    </source>
</evidence>
<dbReference type="Pfam" id="PF00100">
    <property type="entry name" value="Zona_pellucida"/>
    <property type="match status" value="1"/>
</dbReference>
<feature type="domain" description="ZP" evidence="7">
    <location>
        <begin position="427"/>
        <end position="680"/>
    </location>
</feature>
<feature type="chain" id="PRO_5039924472" evidence="5">
    <location>
        <begin position="24"/>
        <end position="701"/>
    </location>
</feature>
<feature type="compositionally biased region" description="Low complexity" evidence="4">
    <location>
        <begin position="215"/>
        <end position="289"/>
    </location>
</feature>
<dbReference type="Proteomes" id="UP001108240">
    <property type="component" value="Unplaced"/>
</dbReference>
<keyword evidence="2" id="KW-1015">Disulfide bond</keyword>
<feature type="compositionally biased region" description="Low complexity" evidence="4">
    <location>
        <begin position="372"/>
        <end position="384"/>
    </location>
</feature>
<dbReference type="InterPro" id="IPR001507">
    <property type="entry name" value="ZP_dom"/>
</dbReference>
<dbReference type="InterPro" id="IPR048290">
    <property type="entry name" value="ZP_chr"/>
</dbReference>
<organism evidence="8 9">
    <name type="scientific">Cyprinus carpio carpio</name>
    <dbReference type="NCBI Taxonomy" id="630221"/>
    <lineage>
        <taxon>Eukaryota</taxon>
        <taxon>Metazoa</taxon>
        <taxon>Chordata</taxon>
        <taxon>Craniata</taxon>
        <taxon>Vertebrata</taxon>
        <taxon>Euteleostomi</taxon>
        <taxon>Actinopterygii</taxon>
        <taxon>Neopterygii</taxon>
        <taxon>Teleostei</taxon>
        <taxon>Ostariophysi</taxon>
        <taxon>Cypriniformes</taxon>
        <taxon>Cyprinidae</taxon>
        <taxon>Cyprininae</taxon>
        <taxon>Cyprinus</taxon>
    </lineage>
</organism>
<dbReference type="PANTHER" id="PTHR14002">
    <property type="entry name" value="ENDOGLIN/TGF-BETA RECEPTOR TYPE III"/>
    <property type="match status" value="1"/>
</dbReference>
<dbReference type="Gene3D" id="2.60.40.3210">
    <property type="entry name" value="Zona pellucida, ZP-N domain"/>
    <property type="match status" value="1"/>
</dbReference>
<dbReference type="PROSITE" id="PS51034">
    <property type="entry name" value="ZP_2"/>
    <property type="match status" value="1"/>
</dbReference>
<feature type="compositionally biased region" description="Low complexity" evidence="4">
    <location>
        <begin position="77"/>
        <end position="167"/>
    </location>
</feature>
<feature type="domain" description="SMB" evidence="6">
    <location>
        <begin position="23"/>
        <end position="70"/>
    </location>
</feature>
<accession>A0A9J8CKL2</accession>
<feature type="signal peptide" evidence="5">
    <location>
        <begin position="1"/>
        <end position="23"/>
    </location>
</feature>
<evidence type="ECO:0000256" key="5">
    <source>
        <dbReference type="SAM" id="SignalP"/>
    </source>
</evidence>
<dbReference type="PRINTS" id="PR00023">
    <property type="entry name" value="ZPELLUCIDA"/>
</dbReference>
<dbReference type="PROSITE" id="PS50958">
    <property type="entry name" value="SMB_2"/>
    <property type="match status" value="3"/>
</dbReference>
<dbReference type="InterPro" id="IPR042235">
    <property type="entry name" value="ZP-C_dom"/>
</dbReference>
<dbReference type="InterPro" id="IPR001212">
    <property type="entry name" value="Somatomedin_B_dom"/>
</dbReference>
<dbReference type="Ensembl" id="ENSCCRT00000137896.1">
    <property type="protein sequence ID" value="ENSCCRP00000169958.1"/>
    <property type="gene ID" value="ENSCCRG00000059657.1"/>
</dbReference>
<dbReference type="AlphaFoldDB" id="A0A9J8CKL2"/>
<evidence type="ECO:0000259" key="7">
    <source>
        <dbReference type="PROSITE" id="PS51034"/>
    </source>
</evidence>
<evidence type="ECO:0000259" key="6">
    <source>
        <dbReference type="PROSITE" id="PS50958"/>
    </source>
</evidence>
<feature type="region of interest" description="Disordered" evidence="4">
    <location>
        <begin position="77"/>
        <end position="168"/>
    </location>
</feature>
<dbReference type="SMART" id="SM00241">
    <property type="entry name" value="ZP"/>
    <property type="match status" value="1"/>
</dbReference>
<reference evidence="8" key="2">
    <citation type="submission" date="2025-09" db="UniProtKB">
        <authorList>
            <consortium name="Ensembl"/>
        </authorList>
    </citation>
    <scope>IDENTIFICATION</scope>
</reference>
<evidence type="ECO:0000313" key="9">
    <source>
        <dbReference type="Proteomes" id="UP001108240"/>
    </source>
</evidence>
<keyword evidence="3" id="KW-0325">Glycoprotein</keyword>
<feature type="domain" description="SMB" evidence="6">
    <location>
        <begin position="288"/>
        <end position="339"/>
    </location>
</feature>
<evidence type="ECO:0000256" key="3">
    <source>
        <dbReference type="ARBA" id="ARBA00023180"/>
    </source>
</evidence>
<protein>
    <submittedName>
        <fullName evidence="8">Uncharacterized protein</fullName>
    </submittedName>
</protein>
<dbReference type="PROSITE" id="PS00524">
    <property type="entry name" value="SMB_1"/>
    <property type="match status" value="3"/>
</dbReference>
<evidence type="ECO:0000256" key="1">
    <source>
        <dbReference type="ARBA" id="ARBA00022729"/>
    </source>
</evidence>
<dbReference type="SMART" id="SM00201">
    <property type="entry name" value="SO"/>
    <property type="match status" value="3"/>
</dbReference>
<evidence type="ECO:0000256" key="2">
    <source>
        <dbReference type="ARBA" id="ARBA00023157"/>
    </source>
</evidence>
<feature type="region of interest" description="Disordered" evidence="4">
    <location>
        <begin position="359"/>
        <end position="387"/>
    </location>
</feature>